<dbReference type="Proteomes" id="UP001597362">
    <property type="component" value="Unassembled WGS sequence"/>
</dbReference>
<protein>
    <submittedName>
        <fullName evidence="1">Uncharacterized protein</fullName>
    </submittedName>
</protein>
<organism evidence="1 2">
    <name type="scientific">Paenibacillus yanchengensis</name>
    <dbReference type="NCBI Taxonomy" id="2035833"/>
    <lineage>
        <taxon>Bacteria</taxon>
        <taxon>Bacillati</taxon>
        <taxon>Bacillota</taxon>
        <taxon>Bacilli</taxon>
        <taxon>Bacillales</taxon>
        <taxon>Paenibacillaceae</taxon>
        <taxon>Paenibacillus</taxon>
    </lineage>
</organism>
<name>A0ABW4YH63_9BACL</name>
<dbReference type="RefSeq" id="WP_377770113.1">
    <property type="nucleotide sequence ID" value="NZ_JBHUHO010000013.1"/>
</dbReference>
<accession>A0ABW4YH63</accession>
<evidence type="ECO:0000313" key="1">
    <source>
        <dbReference type="EMBL" id="MFD2115085.1"/>
    </source>
</evidence>
<evidence type="ECO:0000313" key="2">
    <source>
        <dbReference type="Proteomes" id="UP001597362"/>
    </source>
</evidence>
<gene>
    <name evidence="1" type="ORF">ACFSJH_04965</name>
</gene>
<proteinExistence type="predicted"/>
<keyword evidence="2" id="KW-1185">Reference proteome</keyword>
<reference evidence="2" key="1">
    <citation type="journal article" date="2019" name="Int. J. Syst. Evol. Microbiol.">
        <title>The Global Catalogue of Microorganisms (GCM) 10K type strain sequencing project: providing services to taxonomists for standard genome sequencing and annotation.</title>
        <authorList>
            <consortium name="The Broad Institute Genomics Platform"/>
            <consortium name="The Broad Institute Genome Sequencing Center for Infectious Disease"/>
            <person name="Wu L."/>
            <person name="Ma J."/>
        </authorList>
    </citation>
    <scope>NUCLEOTIDE SEQUENCE [LARGE SCALE GENOMIC DNA]</scope>
    <source>
        <strain evidence="2">GH52</strain>
    </source>
</reference>
<sequence>MSAQTELHESKGQPVPTILLTRVGESSSRVWNCGFSPQSTEGGEYPLRYILAKVGTKKGWPENFTFSRPTFLFWGLIGQPHLALYYDINSIVM</sequence>
<dbReference type="EMBL" id="JBHUHO010000013">
    <property type="protein sequence ID" value="MFD2115085.1"/>
    <property type="molecule type" value="Genomic_DNA"/>
</dbReference>
<comment type="caution">
    <text evidence="1">The sequence shown here is derived from an EMBL/GenBank/DDBJ whole genome shotgun (WGS) entry which is preliminary data.</text>
</comment>